<name>A0A9E2NSX5_9LACO</name>
<proteinExistence type="predicted"/>
<keyword evidence="1" id="KW-0472">Membrane</keyword>
<organism evidence="2 3">
    <name type="scientific">Candidatus Lactobacillus pullistercoris</name>
    <dbReference type="NCBI Taxonomy" id="2838636"/>
    <lineage>
        <taxon>Bacteria</taxon>
        <taxon>Bacillati</taxon>
        <taxon>Bacillota</taxon>
        <taxon>Bacilli</taxon>
        <taxon>Lactobacillales</taxon>
        <taxon>Lactobacillaceae</taxon>
        <taxon>Lactobacillus</taxon>
    </lineage>
</organism>
<dbReference type="AlphaFoldDB" id="A0A9E2NSX5"/>
<gene>
    <name evidence="2" type="ORF">H9806_00015</name>
</gene>
<sequence>MQNRLTRRKKLANDKLRLLVNILLILVVAGLNFEAIPNINTYINSNRLNTNFSQPQVKASFTNQDLTQEKTAKTVIQVKAAKKWNKKYTYLRLTINSADDTKKFAKNMQTSADFIINQLHENNLEPKQVSINVKNDNNFEQFGYSLLQFATLIDQRYYANNSTYLSKVEIAEKVIHFLAGLVTLISLIALVWLIAIPRGKIVHY</sequence>
<dbReference type="Proteomes" id="UP000823844">
    <property type="component" value="Unassembled WGS sequence"/>
</dbReference>
<comment type="caution">
    <text evidence="2">The sequence shown here is derived from an EMBL/GenBank/DDBJ whole genome shotgun (WGS) entry which is preliminary data.</text>
</comment>
<protein>
    <submittedName>
        <fullName evidence="2">Uncharacterized protein</fullName>
    </submittedName>
</protein>
<keyword evidence="1" id="KW-1133">Transmembrane helix</keyword>
<feature type="transmembrane region" description="Helical" evidence="1">
    <location>
        <begin position="174"/>
        <end position="196"/>
    </location>
</feature>
<keyword evidence="1" id="KW-0812">Transmembrane</keyword>
<dbReference type="EMBL" id="JAHLFT010000001">
    <property type="protein sequence ID" value="MBU3827567.1"/>
    <property type="molecule type" value="Genomic_DNA"/>
</dbReference>
<reference evidence="2" key="2">
    <citation type="submission" date="2021-04" db="EMBL/GenBank/DDBJ databases">
        <authorList>
            <person name="Gilroy R."/>
        </authorList>
    </citation>
    <scope>NUCLEOTIDE SEQUENCE</scope>
    <source>
        <strain evidence="2">F6-686</strain>
    </source>
</reference>
<reference evidence="2" key="1">
    <citation type="journal article" date="2021" name="PeerJ">
        <title>Extensive microbial diversity within the chicken gut microbiome revealed by metagenomics and culture.</title>
        <authorList>
            <person name="Gilroy R."/>
            <person name="Ravi A."/>
            <person name="Getino M."/>
            <person name="Pursley I."/>
            <person name="Horton D.L."/>
            <person name="Alikhan N.F."/>
            <person name="Baker D."/>
            <person name="Gharbi K."/>
            <person name="Hall N."/>
            <person name="Watson M."/>
            <person name="Adriaenssens E.M."/>
            <person name="Foster-Nyarko E."/>
            <person name="Jarju S."/>
            <person name="Secka A."/>
            <person name="Antonio M."/>
            <person name="Oren A."/>
            <person name="Chaudhuri R.R."/>
            <person name="La Ragione R."/>
            <person name="Hildebrand F."/>
            <person name="Pallen M.J."/>
        </authorList>
    </citation>
    <scope>NUCLEOTIDE SEQUENCE</scope>
    <source>
        <strain evidence="2">F6-686</strain>
    </source>
</reference>
<accession>A0A9E2NSX5</accession>
<evidence type="ECO:0000313" key="3">
    <source>
        <dbReference type="Proteomes" id="UP000823844"/>
    </source>
</evidence>
<evidence type="ECO:0000256" key="1">
    <source>
        <dbReference type="SAM" id="Phobius"/>
    </source>
</evidence>
<evidence type="ECO:0000313" key="2">
    <source>
        <dbReference type="EMBL" id="MBU3827567.1"/>
    </source>
</evidence>